<reference evidence="2" key="1">
    <citation type="submission" date="2023-07" db="EMBL/GenBank/DDBJ databases">
        <title>30 novel species of actinomycetes from the DSMZ collection.</title>
        <authorList>
            <person name="Nouioui I."/>
        </authorList>
    </citation>
    <scope>NUCLEOTIDE SEQUENCE [LARGE SCALE GENOMIC DNA]</scope>
    <source>
        <strain evidence="2">DSM 44399</strain>
    </source>
</reference>
<accession>A0ABU2JBS8</accession>
<proteinExistence type="predicted"/>
<sequence length="104" mass="10846">MVRLSAVAGLGQSATSRRYAITSLGEARAYLAQSRARPAPAGVRDVVTASDASSAAQLLDGIDAHKLRSSMTLFLRAAPAKQVFAEVLDRFSDATADPATDALL</sequence>
<dbReference type="InterPro" id="IPR036287">
    <property type="entry name" value="Rv1873-like_sf"/>
</dbReference>
<evidence type="ECO:0000313" key="2">
    <source>
        <dbReference type="Proteomes" id="UP001183176"/>
    </source>
</evidence>
<dbReference type="SUPFAM" id="SSF140736">
    <property type="entry name" value="Rv1873-like"/>
    <property type="match status" value="1"/>
</dbReference>
<dbReference type="Gene3D" id="1.25.40.380">
    <property type="entry name" value="Protein of unknown function DUF1810"/>
    <property type="match status" value="1"/>
</dbReference>
<protein>
    <submittedName>
        <fullName evidence="1">DUF1810 family protein</fullName>
    </submittedName>
</protein>
<gene>
    <name evidence="1" type="ORF">RM423_12020</name>
</gene>
<organism evidence="1 2">
    <name type="scientific">Jatrophihabitans lederbergiae</name>
    <dbReference type="NCBI Taxonomy" id="3075547"/>
    <lineage>
        <taxon>Bacteria</taxon>
        <taxon>Bacillati</taxon>
        <taxon>Actinomycetota</taxon>
        <taxon>Actinomycetes</taxon>
        <taxon>Jatrophihabitantales</taxon>
        <taxon>Jatrophihabitantaceae</taxon>
        <taxon>Jatrophihabitans</taxon>
    </lineage>
</organism>
<dbReference type="Pfam" id="PF08837">
    <property type="entry name" value="DUF1810"/>
    <property type="match status" value="1"/>
</dbReference>
<dbReference type="InterPro" id="IPR014937">
    <property type="entry name" value="DUF1810"/>
</dbReference>
<evidence type="ECO:0000313" key="1">
    <source>
        <dbReference type="EMBL" id="MDT0262119.1"/>
    </source>
</evidence>
<keyword evidence="2" id="KW-1185">Reference proteome</keyword>
<name>A0ABU2JBS8_9ACTN</name>
<dbReference type="EMBL" id="JAVREH010000014">
    <property type="protein sequence ID" value="MDT0262119.1"/>
    <property type="molecule type" value="Genomic_DNA"/>
</dbReference>
<dbReference type="Proteomes" id="UP001183176">
    <property type="component" value="Unassembled WGS sequence"/>
</dbReference>
<comment type="caution">
    <text evidence="1">The sequence shown here is derived from an EMBL/GenBank/DDBJ whole genome shotgun (WGS) entry which is preliminary data.</text>
</comment>